<accession>A0ABX8GJE2</accession>
<evidence type="ECO:0000313" key="1">
    <source>
        <dbReference type="EMBL" id="QWC15832.1"/>
    </source>
</evidence>
<keyword evidence="2" id="KW-1185">Reference proteome</keyword>
<name>A0ABX8GJE2_9CELL</name>
<proteinExistence type="predicted"/>
<evidence type="ECO:0000313" key="2">
    <source>
        <dbReference type="Proteomes" id="UP000679335"/>
    </source>
</evidence>
<reference evidence="1 2" key="1">
    <citation type="submission" date="2021-05" db="EMBL/GenBank/DDBJ databases">
        <title>Novel species in genus Cellulomonas.</title>
        <authorList>
            <person name="Zhang G."/>
        </authorList>
    </citation>
    <scope>NUCLEOTIDE SEQUENCE [LARGE SCALE GENOMIC DNA]</scope>
    <source>
        <strain evidence="2">zg-ZUI157</strain>
    </source>
</reference>
<dbReference type="Proteomes" id="UP000679335">
    <property type="component" value="Chromosome"/>
</dbReference>
<dbReference type="RefSeq" id="WP_214765592.1">
    <property type="nucleotide sequence ID" value="NZ_CP076023.1"/>
</dbReference>
<protein>
    <recommendedName>
        <fullName evidence="3">WXG100 family type VII secretion target</fullName>
    </recommendedName>
</protein>
<organism evidence="1 2">
    <name type="scientific">Cellulomonas dongxiuzhuiae</name>
    <dbReference type="NCBI Taxonomy" id="2819979"/>
    <lineage>
        <taxon>Bacteria</taxon>
        <taxon>Bacillati</taxon>
        <taxon>Actinomycetota</taxon>
        <taxon>Actinomycetes</taxon>
        <taxon>Micrococcales</taxon>
        <taxon>Cellulomonadaceae</taxon>
        <taxon>Cellulomonas</taxon>
    </lineage>
</organism>
<gene>
    <name evidence="1" type="ORF">KKR89_16485</name>
</gene>
<evidence type="ECO:0008006" key="3">
    <source>
        <dbReference type="Google" id="ProtNLM"/>
    </source>
</evidence>
<dbReference type="EMBL" id="CP076023">
    <property type="protein sequence ID" value="QWC15832.1"/>
    <property type="molecule type" value="Genomic_DNA"/>
</dbReference>
<sequence length="95" mass="10112">MGHLRLSTDELIAVGTDLRTVASEFQDANATSDAVAEAVGHTGLAARVRDFAHGWDGHRAEMLEEIARLADACTGIGDNFERIDTEFAAALRGDA</sequence>